<dbReference type="GO" id="GO:0030866">
    <property type="term" value="P:cortical actin cytoskeleton organization"/>
    <property type="evidence" value="ECO:0007669"/>
    <property type="project" value="TreeGrafter"/>
</dbReference>
<dbReference type="GO" id="GO:0005829">
    <property type="term" value="C:cytosol"/>
    <property type="evidence" value="ECO:0007669"/>
    <property type="project" value="TreeGrafter"/>
</dbReference>
<comment type="similarity">
    <text evidence="1">Belongs to the formin homology family.</text>
</comment>
<dbReference type="EMBL" id="VZSE01013669">
    <property type="protein sequence ID" value="NWX65594.1"/>
    <property type="molecule type" value="Genomic_DNA"/>
</dbReference>
<dbReference type="Pfam" id="PF02181">
    <property type="entry name" value="FH2"/>
    <property type="match status" value="2"/>
</dbReference>
<dbReference type="GO" id="GO:0008360">
    <property type="term" value="P:regulation of cell shape"/>
    <property type="evidence" value="ECO:0007669"/>
    <property type="project" value="TreeGrafter"/>
</dbReference>
<keyword evidence="2" id="KW-0175">Coiled coil</keyword>
<evidence type="ECO:0000313" key="5">
    <source>
        <dbReference type="Proteomes" id="UP000587587"/>
    </source>
</evidence>
<evidence type="ECO:0000256" key="1">
    <source>
        <dbReference type="ARBA" id="ARBA00023449"/>
    </source>
</evidence>
<feature type="non-terminal residue" evidence="4">
    <location>
        <position position="384"/>
    </location>
</feature>
<evidence type="ECO:0000313" key="4">
    <source>
        <dbReference type="EMBL" id="NWX65594.1"/>
    </source>
</evidence>
<dbReference type="InterPro" id="IPR043592">
    <property type="entry name" value="FMNL_animal"/>
</dbReference>
<dbReference type="Gene3D" id="1.20.58.2220">
    <property type="entry name" value="Formin, FH2 domain"/>
    <property type="match status" value="1"/>
</dbReference>
<comment type="caution">
    <text evidence="4">The sequence shown here is derived from an EMBL/GenBank/DDBJ whole genome shotgun (WGS) entry which is preliminary data.</text>
</comment>
<dbReference type="SMART" id="SM00498">
    <property type="entry name" value="FH2"/>
    <property type="match status" value="1"/>
</dbReference>
<name>A0A7K6Y1W8_9PASE</name>
<dbReference type="InterPro" id="IPR015425">
    <property type="entry name" value="FH2_Formin"/>
</dbReference>
<keyword evidence="5" id="KW-1185">Reference proteome</keyword>
<dbReference type="AlphaFoldDB" id="A0A7K6Y1W8"/>
<reference evidence="4 5" key="1">
    <citation type="submission" date="2019-09" db="EMBL/GenBank/DDBJ databases">
        <title>Bird 10,000 Genomes (B10K) Project - Family phase.</title>
        <authorList>
            <person name="Zhang G."/>
        </authorList>
    </citation>
    <scope>NUCLEOTIDE SEQUENCE [LARGE SCALE GENOMIC DNA]</scope>
    <source>
        <strain evidence="4">B10K-UC-030-53</strain>
    </source>
</reference>
<feature type="non-terminal residue" evidence="4">
    <location>
        <position position="1"/>
    </location>
</feature>
<dbReference type="SUPFAM" id="SSF101447">
    <property type="entry name" value="Formin homology 2 domain (FH2 domain)"/>
    <property type="match status" value="1"/>
</dbReference>
<evidence type="ECO:0000259" key="3">
    <source>
        <dbReference type="PROSITE" id="PS51444"/>
    </source>
</evidence>
<organism evidence="4 5">
    <name type="scientific">Promerops cafer</name>
    <name type="common">Cape sugarbird</name>
    <dbReference type="NCBI Taxonomy" id="254652"/>
    <lineage>
        <taxon>Eukaryota</taxon>
        <taxon>Metazoa</taxon>
        <taxon>Chordata</taxon>
        <taxon>Craniata</taxon>
        <taxon>Vertebrata</taxon>
        <taxon>Euteleostomi</taxon>
        <taxon>Archelosauria</taxon>
        <taxon>Archosauria</taxon>
        <taxon>Dinosauria</taxon>
        <taxon>Saurischia</taxon>
        <taxon>Theropoda</taxon>
        <taxon>Coelurosauria</taxon>
        <taxon>Aves</taxon>
        <taxon>Neognathae</taxon>
        <taxon>Neoaves</taxon>
        <taxon>Telluraves</taxon>
        <taxon>Australaves</taxon>
        <taxon>Passeriformes</taxon>
        <taxon>Passeroidea</taxon>
        <taxon>Nectariniidae</taxon>
        <taxon>Promerops</taxon>
    </lineage>
</organism>
<dbReference type="PANTHER" id="PTHR45857">
    <property type="entry name" value="FORMIN-LIKE PROTEIN"/>
    <property type="match status" value="1"/>
</dbReference>
<dbReference type="PANTHER" id="PTHR45857:SF5">
    <property type="entry name" value="FORMIN-LIKE PROTEIN 2"/>
    <property type="match status" value="1"/>
</dbReference>
<sequence>MPVFNWVALKPNQINGTVFNEIDDERILEDLNVDEFEEIFKTKAQGPAMDLTSSKQKIPQKGSNKVTLLDANRAKNLAITLRKAGKTADEICKAIHVFDLKTLPVDFVECLMRFLPTENEVKVLRLYERERKPLENLSDEDRFMMQFSKIERLMQKMTIMAFIGNFAESIQMLTPQLHAIIAASVSIKSSQKLKKILEIILALGNYMNSSKRGAVYGFKLQSLDLLLETKSTDRKQTLLHYISNVVKDKYQHVALFYNELHYVEKAAAGTAPSSALQDGVLLAHPARSAFPCCFPVSLENVLLDVKELQRGLELTKREYTMHDHNTMLKDFIQSNEGKLKKLQDDAKIAQDAFDDAVKYFGENPKTTPPSVFFPVFVRFVKAYK</sequence>
<dbReference type="Proteomes" id="UP000587587">
    <property type="component" value="Unassembled WGS sequence"/>
</dbReference>
<feature type="domain" description="FH2" evidence="3">
    <location>
        <begin position="1"/>
        <end position="384"/>
    </location>
</feature>
<evidence type="ECO:0000256" key="2">
    <source>
        <dbReference type="SAM" id="Coils"/>
    </source>
</evidence>
<proteinExistence type="inferred from homology"/>
<protein>
    <submittedName>
        <fullName evidence="4">FMNL2 protein</fullName>
    </submittedName>
</protein>
<dbReference type="PROSITE" id="PS51444">
    <property type="entry name" value="FH2"/>
    <property type="match status" value="1"/>
</dbReference>
<dbReference type="GO" id="GO:0051015">
    <property type="term" value="F:actin filament binding"/>
    <property type="evidence" value="ECO:0007669"/>
    <property type="project" value="TreeGrafter"/>
</dbReference>
<feature type="coiled-coil region" evidence="2">
    <location>
        <begin position="298"/>
        <end position="352"/>
    </location>
</feature>
<gene>
    <name evidence="4" type="primary">Fmnl2_0</name>
    <name evidence="4" type="ORF">PROCAF_R02647</name>
</gene>
<dbReference type="GO" id="GO:0016477">
    <property type="term" value="P:cell migration"/>
    <property type="evidence" value="ECO:0007669"/>
    <property type="project" value="TreeGrafter"/>
</dbReference>
<accession>A0A7K6Y1W8</accession>
<dbReference type="InterPro" id="IPR042201">
    <property type="entry name" value="FH2_Formin_sf"/>
</dbReference>